<proteinExistence type="predicted"/>
<evidence type="ECO:0000256" key="1">
    <source>
        <dbReference type="SAM" id="MobiDB-lite"/>
    </source>
</evidence>
<protein>
    <submittedName>
        <fullName evidence="2">(California timema) hypothetical protein</fullName>
    </submittedName>
</protein>
<reference evidence="2" key="1">
    <citation type="submission" date="2020-11" db="EMBL/GenBank/DDBJ databases">
        <authorList>
            <person name="Tran Van P."/>
        </authorList>
    </citation>
    <scope>NUCLEOTIDE SEQUENCE</scope>
</reference>
<feature type="compositionally biased region" description="Basic and acidic residues" evidence="1">
    <location>
        <begin position="1"/>
        <end position="17"/>
    </location>
</feature>
<feature type="region of interest" description="Disordered" evidence="1">
    <location>
        <begin position="1"/>
        <end position="43"/>
    </location>
</feature>
<name>A0A7R9JAM0_TIMCA</name>
<organism evidence="2">
    <name type="scientific">Timema californicum</name>
    <name type="common">California timema</name>
    <name type="synonym">Walking stick</name>
    <dbReference type="NCBI Taxonomy" id="61474"/>
    <lineage>
        <taxon>Eukaryota</taxon>
        <taxon>Metazoa</taxon>
        <taxon>Ecdysozoa</taxon>
        <taxon>Arthropoda</taxon>
        <taxon>Hexapoda</taxon>
        <taxon>Insecta</taxon>
        <taxon>Pterygota</taxon>
        <taxon>Neoptera</taxon>
        <taxon>Polyneoptera</taxon>
        <taxon>Phasmatodea</taxon>
        <taxon>Timematodea</taxon>
        <taxon>Timematoidea</taxon>
        <taxon>Timematidae</taxon>
        <taxon>Timema</taxon>
    </lineage>
</organism>
<evidence type="ECO:0000313" key="2">
    <source>
        <dbReference type="EMBL" id="CAD7575445.1"/>
    </source>
</evidence>
<sequence length="524" mass="58380">MEEVNPHLRGGRVENHLGRTAPNSPDRDSNLGLPILSSRAQHDKRVSQLRHRGGYGRVHSAKLRYGRVHSAKLRCGRVHSAKLSYGRVHSAKLRYGRVHSTKLRYGRVHSAKLRYGRAHSAKLRYGRVHSAKHRYGRVLSAKLRYGRVHSAKLRYGRVLSANLRYGRVHSTKLSYGRVHSVKLRYGRVLSDKLSSGRVHSAKLRYGRVLSAKLSSGRVHSAQYLYRGLHRNSQEAVKIDIHPTEIRTSISPSSAVELNTTSALANYATEAGVVCGYWGSDNSSPTATELKVACRAGCWPSGQFDTSSLPLHTSSPVDPAPIRLEDTSLTLQIIDKKVRVHNSTRLSDEFNTFTSPSLAIAQLHDNDLSLIVDRRISRAVGKNLFVRPQGILANFPKIFGVECVIAPSNGIQMVVNFAKWSTDHSMVHVYKRHRHSNGGKVTENLDVMRTHQPGPTRRRMGGYLIPIATSGTFQDAVGEMRGVAEGEGSHETFELAMAMVRALVWKFLDQPSKERTSSSQIVYSM</sequence>
<dbReference type="EMBL" id="OE183207">
    <property type="protein sequence ID" value="CAD7575445.1"/>
    <property type="molecule type" value="Genomic_DNA"/>
</dbReference>
<dbReference type="AlphaFoldDB" id="A0A7R9JAM0"/>
<gene>
    <name evidence="2" type="ORF">TCMB3V08_LOCUS8036</name>
</gene>
<accession>A0A7R9JAM0</accession>